<feature type="domain" description="GGDEF" evidence="5">
    <location>
        <begin position="176"/>
        <end position="313"/>
    </location>
</feature>
<keyword evidence="6" id="KW-0548">Nucleotidyltransferase</keyword>
<dbReference type="PROSITE" id="PS50887">
    <property type="entry name" value="GGDEF"/>
    <property type="match status" value="1"/>
</dbReference>
<dbReference type="PANTHER" id="PTHR45138">
    <property type="entry name" value="REGULATORY COMPONENTS OF SENSORY TRANSDUCTION SYSTEM"/>
    <property type="match status" value="1"/>
</dbReference>
<keyword evidence="6" id="KW-0808">Transferase</keyword>
<evidence type="ECO:0000259" key="5">
    <source>
        <dbReference type="PROSITE" id="PS50887"/>
    </source>
</evidence>
<dbReference type="GO" id="GO:0052621">
    <property type="term" value="F:diguanylate cyclase activity"/>
    <property type="evidence" value="ECO:0007669"/>
    <property type="project" value="UniProtKB-EC"/>
</dbReference>
<dbReference type="CDD" id="cd01949">
    <property type="entry name" value="GGDEF"/>
    <property type="match status" value="1"/>
</dbReference>
<protein>
    <recommendedName>
        <fullName evidence="1">diguanylate cyclase</fullName>
        <ecNumber evidence="1">2.7.7.65</ecNumber>
    </recommendedName>
</protein>
<dbReference type="SMART" id="SM00267">
    <property type="entry name" value="GGDEF"/>
    <property type="match status" value="1"/>
</dbReference>
<organism evidence="6 7">
    <name type="scientific">Shewanella electrica</name>
    <dbReference type="NCBI Taxonomy" id="515560"/>
    <lineage>
        <taxon>Bacteria</taxon>
        <taxon>Pseudomonadati</taxon>
        <taxon>Pseudomonadota</taxon>
        <taxon>Gammaproteobacteria</taxon>
        <taxon>Alteromonadales</taxon>
        <taxon>Shewanellaceae</taxon>
        <taxon>Shewanella</taxon>
    </lineage>
</organism>
<dbReference type="Proteomes" id="UP001201549">
    <property type="component" value="Unassembled WGS sequence"/>
</dbReference>
<dbReference type="PANTHER" id="PTHR45138:SF9">
    <property type="entry name" value="DIGUANYLATE CYCLASE DGCM-RELATED"/>
    <property type="match status" value="1"/>
</dbReference>
<dbReference type="PROSITE" id="PS50110">
    <property type="entry name" value="RESPONSE_REGULATORY"/>
    <property type="match status" value="1"/>
</dbReference>
<dbReference type="EC" id="2.7.7.65" evidence="1"/>
<sequence length="325" mass="36252">MKRNAVIEQYYRNGLRPVLLVVDDQPINIRALHEVFKADFDVLMATNGESAIQQAIQHRPDVILLDIVMPGMDGYQVCETLNHTEATQDIPVIFVTAETESDVEARGFETGAVDFITKPFNPLIVSARVMTHLTLKLQMDLMRNMALVDGLTGLYNRRRFDEALNINWHLCLREQRSLALLMLDVDFFKRYNDNYGHLAGDQCLRKVADAIKQSVRRSADICCRYGGEEFACLMPFTDAVGARACAQRILTNIAALQLPHETSDVCSIVTVSIGINCVTPNEAMNAAQLLQNADSALYQSKQQGRNCINMWSGPAADQCLAVSSH</sequence>
<dbReference type="RefSeq" id="WP_238895339.1">
    <property type="nucleotide sequence ID" value="NZ_JAKOGG010000003.1"/>
</dbReference>
<dbReference type="InterPro" id="IPR011006">
    <property type="entry name" value="CheY-like_superfamily"/>
</dbReference>
<name>A0ABT2FHX0_9GAMM</name>
<proteinExistence type="predicted"/>
<evidence type="ECO:0000313" key="6">
    <source>
        <dbReference type="EMBL" id="MCS4555928.1"/>
    </source>
</evidence>
<dbReference type="Gene3D" id="3.30.70.270">
    <property type="match status" value="1"/>
</dbReference>
<reference evidence="7" key="1">
    <citation type="submission" date="2023-07" db="EMBL/GenBank/DDBJ databases">
        <title>Shewanella mangrovi sp. nov., an acetaldehyde- degrading bacterium isolated from mangrove sediment.</title>
        <authorList>
            <person name="Liu Y."/>
        </authorList>
    </citation>
    <scope>NUCLEOTIDE SEQUENCE [LARGE SCALE GENOMIC DNA]</scope>
    <source>
        <strain evidence="7">C32</strain>
    </source>
</reference>
<dbReference type="Gene3D" id="3.40.50.2300">
    <property type="match status" value="1"/>
</dbReference>
<keyword evidence="3" id="KW-0597">Phosphoprotein</keyword>
<dbReference type="NCBIfam" id="TIGR00254">
    <property type="entry name" value="GGDEF"/>
    <property type="match status" value="1"/>
</dbReference>
<feature type="domain" description="Response regulatory" evidence="4">
    <location>
        <begin position="18"/>
        <end position="133"/>
    </location>
</feature>
<comment type="caution">
    <text evidence="6">The sequence shown here is derived from an EMBL/GenBank/DDBJ whole genome shotgun (WGS) entry which is preliminary data.</text>
</comment>
<dbReference type="InterPro" id="IPR000160">
    <property type="entry name" value="GGDEF_dom"/>
</dbReference>
<dbReference type="InterPro" id="IPR001789">
    <property type="entry name" value="Sig_transdc_resp-reg_receiver"/>
</dbReference>
<dbReference type="Pfam" id="PF00072">
    <property type="entry name" value="Response_reg"/>
    <property type="match status" value="1"/>
</dbReference>
<evidence type="ECO:0000256" key="2">
    <source>
        <dbReference type="ARBA" id="ARBA00034247"/>
    </source>
</evidence>
<dbReference type="InterPro" id="IPR050469">
    <property type="entry name" value="Diguanylate_Cyclase"/>
</dbReference>
<evidence type="ECO:0000313" key="7">
    <source>
        <dbReference type="Proteomes" id="UP001201549"/>
    </source>
</evidence>
<dbReference type="SUPFAM" id="SSF52172">
    <property type="entry name" value="CheY-like"/>
    <property type="match status" value="1"/>
</dbReference>
<dbReference type="SMART" id="SM00448">
    <property type="entry name" value="REC"/>
    <property type="match status" value="1"/>
</dbReference>
<evidence type="ECO:0000259" key="4">
    <source>
        <dbReference type="PROSITE" id="PS50110"/>
    </source>
</evidence>
<dbReference type="SUPFAM" id="SSF55073">
    <property type="entry name" value="Nucleotide cyclase"/>
    <property type="match status" value="1"/>
</dbReference>
<evidence type="ECO:0000256" key="1">
    <source>
        <dbReference type="ARBA" id="ARBA00012528"/>
    </source>
</evidence>
<dbReference type="InterPro" id="IPR043128">
    <property type="entry name" value="Rev_trsase/Diguanyl_cyclase"/>
</dbReference>
<keyword evidence="7" id="KW-1185">Reference proteome</keyword>
<feature type="modified residue" description="4-aspartylphosphate" evidence="3">
    <location>
        <position position="66"/>
    </location>
</feature>
<dbReference type="EMBL" id="JAKOGG010000003">
    <property type="protein sequence ID" value="MCS4555928.1"/>
    <property type="molecule type" value="Genomic_DNA"/>
</dbReference>
<dbReference type="Pfam" id="PF00990">
    <property type="entry name" value="GGDEF"/>
    <property type="match status" value="1"/>
</dbReference>
<comment type="catalytic activity">
    <reaction evidence="2">
        <text>2 GTP = 3',3'-c-di-GMP + 2 diphosphate</text>
        <dbReference type="Rhea" id="RHEA:24898"/>
        <dbReference type="ChEBI" id="CHEBI:33019"/>
        <dbReference type="ChEBI" id="CHEBI:37565"/>
        <dbReference type="ChEBI" id="CHEBI:58805"/>
        <dbReference type="EC" id="2.7.7.65"/>
    </reaction>
</comment>
<gene>
    <name evidence="6" type="ORF">L9G74_05700</name>
</gene>
<accession>A0ABT2FHX0</accession>
<dbReference type="InterPro" id="IPR029787">
    <property type="entry name" value="Nucleotide_cyclase"/>
</dbReference>
<evidence type="ECO:0000256" key="3">
    <source>
        <dbReference type="PROSITE-ProRule" id="PRU00169"/>
    </source>
</evidence>